<dbReference type="AlphaFoldDB" id="A0A0N7JHE7"/>
<reference evidence="2 3" key="1">
    <citation type="submission" date="2015-10" db="EMBL/GenBank/DDBJ databases">
        <title>Conservation of the essential genome among Caulobacter and Brevundimonas species.</title>
        <authorList>
            <person name="Scott D."/>
            <person name="Ely B."/>
        </authorList>
    </citation>
    <scope>NUCLEOTIDE SEQUENCE [LARGE SCALE GENOMIC DNA]</scope>
    <source>
        <strain evidence="2 3">CB4</strain>
    </source>
</reference>
<dbReference type="OrthoDB" id="8479404at2"/>
<sequence length="390" mass="43257">MSTLVVFDTCTRPQYYADVHQLLALPAGTILRYDYQEKYFSPEALAYLRQLTESDCPIDVVLFYGQFEDYVKGSADPKDRMLDPATSVLIPTRFARLRNVAIEERVGGDGQSRSIVYFHMELAGFPNPDSPAIRPLLDTLAEKRELPFEKWVALAPEGADLAAFRQDDAKFWSKVVDRLATPPSQFHGDVFWRIDHLEKVGFTQKRTLRPRPRHTNRFGDLEFWSDYNLDPLSRYRLALSNFVPTVEGKDLPSGAAITIKADDTEQLTLPEAKQEFRRNASTQFKIGVKLVTDIAPRHIVLSVRTDLPGHATSYMPGSLADISVMTRISGYRVASALALALPGVAMVAGAAGLIKTDVPLALVAGVSGALLSFFGYVVFTGKIKLPGSKD</sequence>
<keyword evidence="3" id="KW-1185">Reference proteome</keyword>
<dbReference type="EMBL" id="CP013002">
    <property type="protein sequence ID" value="ALL13186.1"/>
    <property type="molecule type" value="Genomic_DNA"/>
</dbReference>
<accession>A0A0N7JHE7</accession>
<evidence type="ECO:0000256" key="1">
    <source>
        <dbReference type="SAM" id="Phobius"/>
    </source>
</evidence>
<evidence type="ECO:0000313" key="2">
    <source>
        <dbReference type="EMBL" id="ALL13186.1"/>
    </source>
</evidence>
<keyword evidence="1" id="KW-0472">Membrane</keyword>
<feature type="transmembrane region" description="Helical" evidence="1">
    <location>
        <begin position="333"/>
        <end position="354"/>
    </location>
</feature>
<name>A0A0N7JHE7_9CAUL</name>
<organism evidence="2 3">
    <name type="scientific">Caulobacter henricii</name>
    <dbReference type="NCBI Taxonomy" id="69395"/>
    <lineage>
        <taxon>Bacteria</taxon>
        <taxon>Pseudomonadati</taxon>
        <taxon>Pseudomonadota</taxon>
        <taxon>Alphaproteobacteria</taxon>
        <taxon>Caulobacterales</taxon>
        <taxon>Caulobacteraceae</taxon>
        <taxon>Caulobacter</taxon>
    </lineage>
</organism>
<dbReference type="KEGG" id="chq:AQ619_07360"/>
<evidence type="ECO:0000313" key="3">
    <source>
        <dbReference type="Proteomes" id="UP000056905"/>
    </source>
</evidence>
<proteinExistence type="predicted"/>
<dbReference type="Proteomes" id="UP000056905">
    <property type="component" value="Chromosome"/>
</dbReference>
<feature type="transmembrane region" description="Helical" evidence="1">
    <location>
        <begin position="360"/>
        <end position="379"/>
    </location>
</feature>
<protein>
    <submittedName>
        <fullName evidence="2">Uncharacterized protein</fullName>
    </submittedName>
</protein>
<gene>
    <name evidence="2" type="ORF">AQ619_07360</name>
</gene>
<keyword evidence="1" id="KW-0812">Transmembrane</keyword>
<keyword evidence="1" id="KW-1133">Transmembrane helix</keyword>